<comment type="catalytic activity">
    <reaction evidence="10">
        <text>a 2'-deoxyuridine in single-stranded DNA + H2O = a 2'-deoxyribose 5'-monophosphate in single-stranded DNA + uracil</text>
        <dbReference type="Rhea" id="RHEA:81459"/>
        <dbReference type="Rhea" id="RHEA-COMP:12847"/>
        <dbReference type="Rhea" id="RHEA-COMP:19684"/>
        <dbReference type="ChEBI" id="CHEBI:15377"/>
        <dbReference type="ChEBI" id="CHEBI:17568"/>
        <dbReference type="ChEBI" id="CHEBI:133902"/>
        <dbReference type="ChEBI" id="CHEBI:139095"/>
    </reaction>
    <physiologicalReaction direction="left-to-right" evidence="10">
        <dbReference type="Rhea" id="RHEA:81460"/>
    </physiologicalReaction>
</comment>
<feature type="compositionally biased region" description="Polar residues" evidence="15">
    <location>
        <begin position="38"/>
        <end position="47"/>
    </location>
</feature>
<keyword evidence="7 12" id="KW-0234">DNA repair</keyword>
<evidence type="ECO:0000256" key="2">
    <source>
        <dbReference type="ARBA" id="ARBA00022553"/>
    </source>
</evidence>
<dbReference type="InterPro" id="IPR036895">
    <property type="entry name" value="Uracil-DNA_glycosylase-like_sf"/>
</dbReference>
<evidence type="ECO:0000256" key="12">
    <source>
        <dbReference type="HAMAP-Rule" id="MF_03166"/>
    </source>
</evidence>
<evidence type="ECO:0000259" key="16">
    <source>
        <dbReference type="SMART" id="SM00986"/>
    </source>
</evidence>
<dbReference type="InterPro" id="IPR002043">
    <property type="entry name" value="UDG_fam1"/>
</dbReference>
<comment type="subcellular location">
    <subcellularLocation>
        <location evidence="12">Mitochondrion</location>
    </subcellularLocation>
    <subcellularLocation>
        <location evidence="12">Nucleus</location>
    </subcellularLocation>
</comment>
<dbReference type="PROSITE" id="PS00130">
    <property type="entry name" value="U_DNA_GLYCOSYLASE"/>
    <property type="match status" value="1"/>
</dbReference>
<dbReference type="EC" id="3.2.2.27" evidence="12 14"/>
<evidence type="ECO:0000256" key="7">
    <source>
        <dbReference type="ARBA" id="ARBA00023204"/>
    </source>
</evidence>
<dbReference type="SMART" id="SM00986">
    <property type="entry name" value="UDG"/>
    <property type="match status" value="1"/>
</dbReference>
<keyword evidence="17" id="KW-0326">Glycosidase</keyword>
<dbReference type="GO" id="GO:0004844">
    <property type="term" value="F:uracil DNA N-glycosylase activity"/>
    <property type="evidence" value="ECO:0007669"/>
    <property type="project" value="UniProtKB-UniRule"/>
</dbReference>
<dbReference type="EMBL" id="CAHIKZ030002090">
    <property type="protein sequence ID" value="CAE1280941.1"/>
    <property type="molecule type" value="Genomic_DNA"/>
</dbReference>
<dbReference type="Pfam" id="PF03167">
    <property type="entry name" value="UDG"/>
    <property type="match status" value="1"/>
</dbReference>
<reference evidence="17" key="1">
    <citation type="submission" date="2021-01" db="EMBL/GenBank/DDBJ databases">
        <authorList>
            <person name="Li R."/>
            <person name="Bekaert M."/>
        </authorList>
    </citation>
    <scope>NUCLEOTIDE SEQUENCE</scope>
    <source>
        <strain evidence="17">Farmed</strain>
    </source>
</reference>
<evidence type="ECO:0000256" key="11">
    <source>
        <dbReference type="ARBA" id="ARBA00064140"/>
    </source>
</evidence>
<dbReference type="NCBIfam" id="NF003589">
    <property type="entry name" value="PRK05254.1-2"/>
    <property type="match status" value="1"/>
</dbReference>
<proteinExistence type="inferred from homology"/>
<keyword evidence="5" id="KW-0007">Acetylation</keyword>
<dbReference type="GO" id="GO:0097510">
    <property type="term" value="P:base-excision repair, AP site formation via deaminated base removal"/>
    <property type="evidence" value="ECO:0007669"/>
    <property type="project" value="TreeGrafter"/>
</dbReference>
<evidence type="ECO:0000256" key="10">
    <source>
        <dbReference type="ARBA" id="ARBA00052828"/>
    </source>
</evidence>
<comment type="similarity">
    <text evidence="1 12 14">Belongs to the uracil-DNA glycosylase (UDG) superfamily. UNG family.</text>
</comment>
<dbReference type="NCBIfam" id="NF003588">
    <property type="entry name" value="PRK05254.1-1"/>
    <property type="match status" value="1"/>
</dbReference>
<keyword evidence="6 12" id="KW-0496">Mitochondrion</keyword>
<protein>
    <recommendedName>
        <fullName evidence="12 14">Uracil-DNA glycosylase</fullName>
        <shortName evidence="12">UDG</shortName>
        <ecNumber evidence="12 14">3.2.2.27</ecNumber>
    </recommendedName>
</protein>
<gene>
    <name evidence="17" type="ORF">SPHA_42580</name>
</gene>
<evidence type="ECO:0000256" key="15">
    <source>
        <dbReference type="SAM" id="MobiDB-lite"/>
    </source>
</evidence>
<evidence type="ECO:0000256" key="3">
    <source>
        <dbReference type="ARBA" id="ARBA00022763"/>
    </source>
</evidence>
<evidence type="ECO:0000256" key="5">
    <source>
        <dbReference type="ARBA" id="ARBA00022990"/>
    </source>
</evidence>
<comment type="subunit">
    <text evidence="11">Interacts with RPA2 subunit of the RPA trimer; this interaction mediates UNG2 recruitment to RPA-coated single-stranded DNA at stalled replication forks. Interacts with PCNA; this interaction mediates UNG2 recruitment to S-phase replication foci. Interacts (via N-terminus) with FAM72A.</text>
</comment>
<evidence type="ECO:0000256" key="14">
    <source>
        <dbReference type="RuleBase" id="RU003780"/>
    </source>
</evidence>
<keyword evidence="4 12" id="KW-0378">Hydrolase</keyword>
<dbReference type="FunFam" id="3.40.470.10:FF:000004">
    <property type="entry name" value="Uracil-DNA glycosylase"/>
    <property type="match status" value="1"/>
</dbReference>
<dbReference type="HAMAP" id="MF_00148">
    <property type="entry name" value="UDG"/>
    <property type="match status" value="1"/>
</dbReference>
<keyword evidence="8 12" id="KW-0539">Nucleus</keyword>
<evidence type="ECO:0000256" key="4">
    <source>
        <dbReference type="ARBA" id="ARBA00022801"/>
    </source>
</evidence>
<evidence type="ECO:0000256" key="6">
    <source>
        <dbReference type="ARBA" id="ARBA00023128"/>
    </source>
</evidence>
<evidence type="ECO:0000256" key="9">
    <source>
        <dbReference type="ARBA" id="ARBA00052069"/>
    </source>
</evidence>
<dbReference type="PANTHER" id="PTHR11264">
    <property type="entry name" value="URACIL-DNA GLYCOSYLASE"/>
    <property type="match status" value="1"/>
</dbReference>
<dbReference type="NCBIfam" id="NF003592">
    <property type="entry name" value="PRK05254.1-5"/>
    <property type="match status" value="1"/>
</dbReference>
<sequence length="328" mass="36857">MSIQTKISFLFKSTPVKRSLSQSPQKSPKSRKIENPPVASSPSSDQLAQAEENCIKEQNSPVASSPCSNQLARAEDNRIKALAKLHQTRTQGLFVNVGPSWMKVLEPEIKKEYFKSLCKFVAAERNKYTIYPPTNEVFSWTRMCAVKDVKVVIIGQDPYHGPNQAHGLCFSVKSGVSIPPSLVNMYQELSKDIPEFEAPKHGTLIGWAKQGVLLLNACLTVRASQANSHKDKGWEKLTDAVIKWLNDNCSALVFILWGSYAQKKGSFINQKKHCVLKGVHPSPLSAHRGFFGCHHFSKCNEYLQKHNKKAIDWNRLPLETEKERINSL</sequence>
<evidence type="ECO:0000313" key="18">
    <source>
        <dbReference type="Proteomes" id="UP000597762"/>
    </source>
</evidence>
<dbReference type="SUPFAM" id="SSF52141">
    <property type="entry name" value="Uracil-DNA glycosylase-like"/>
    <property type="match status" value="1"/>
</dbReference>
<dbReference type="AlphaFoldDB" id="A0A812CX90"/>
<evidence type="ECO:0000256" key="13">
    <source>
        <dbReference type="PROSITE-ProRule" id="PRU10072"/>
    </source>
</evidence>
<comment type="caution">
    <text evidence="17">The sequence shown here is derived from an EMBL/GenBank/DDBJ whole genome shotgun (WGS) entry which is preliminary data.</text>
</comment>
<dbReference type="InterPro" id="IPR018085">
    <property type="entry name" value="Ura-DNA_Glyclase_AS"/>
</dbReference>
<dbReference type="PANTHER" id="PTHR11264:SF0">
    <property type="entry name" value="URACIL-DNA GLYCOSYLASE"/>
    <property type="match status" value="1"/>
</dbReference>
<evidence type="ECO:0000313" key="17">
    <source>
        <dbReference type="EMBL" id="CAE1280941.1"/>
    </source>
</evidence>
<dbReference type="InterPro" id="IPR005122">
    <property type="entry name" value="Uracil-DNA_glycosylase-like"/>
</dbReference>
<dbReference type="OrthoDB" id="10031947at2759"/>
<keyword evidence="3 12" id="KW-0227">DNA damage</keyword>
<evidence type="ECO:0000256" key="8">
    <source>
        <dbReference type="ARBA" id="ARBA00023242"/>
    </source>
</evidence>
<dbReference type="CDD" id="cd10027">
    <property type="entry name" value="UDG-F1-like"/>
    <property type="match status" value="1"/>
</dbReference>
<dbReference type="Gene3D" id="3.40.470.10">
    <property type="entry name" value="Uracil-DNA glycosylase-like domain"/>
    <property type="match status" value="1"/>
</dbReference>
<feature type="compositionally biased region" description="Low complexity" evidence="15">
    <location>
        <begin position="17"/>
        <end position="27"/>
    </location>
</feature>
<feature type="region of interest" description="Disordered" evidence="15">
    <location>
        <begin position="14"/>
        <end position="49"/>
    </location>
</feature>
<dbReference type="GO" id="GO:0005739">
    <property type="term" value="C:mitochondrion"/>
    <property type="evidence" value="ECO:0007669"/>
    <property type="project" value="UniProtKB-SubCell"/>
</dbReference>
<dbReference type="NCBIfam" id="TIGR00628">
    <property type="entry name" value="ung"/>
    <property type="match status" value="1"/>
</dbReference>
<evidence type="ECO:0000256" key="1">
    <source>
        <dbReference type="ARBA" id="ARBA00008184"/>
    </source>
</evidence>
<dbReference type="GO" id="GO:0005654">
    <property type="term" value="C:nucleoplasm"/>
    <property type="evidence" value="ECO:0007669"/>
    <property type="project" value="UniProtKB-ARBA"/>
</dbReference>
<organism evidence="17 18">
    <name type="scientific">Acanthosepion pharaonis</name>
    <name type="common">Pharaoh cuttlefish</name>
    <name type="synonym">Sepia pharaonis</name>
    <dbReference type="NCBI Taxonomy" id="158019"/>
    <lineage>
        <taxon>Eukaryota</taxon>
        <taxon>Metazoa</taxon>
        <taxon>Spiralia</taxon>
        <taxon>Lophotrochozoa</taxon>
        <taxon>Mollusca</taxon>
        <taxon>Cephalopoda</taxon>
        <taxon>Coleoidea</taxon>
        <taxon>Decapodiformes</taxon>
        <taxon>Sepiida</taxon>
        <taxon>Sepiina</taxon>
        <taxon>Sepiidae</taxon>
        <taxon>Acanthosepion</taxon>
    </lineage>
</organism>
<name>A0A812CX90_ACAPH</name>
<dbReference type="NCBIfam" id="NF003591">
    <property type="entry name" value="PRK05254.1-4"/>
    <property type="match status" value="1"/>
</dbReference>
<comment type="function">
    <text evidence="12 14">Excises uracil residues from the DNA which can arise as a result of misincorporation of dUMP residues by DNA polymerase or due to deamination of cytosine.</text>
</comment>
<feature type="domain" description="Uracil-DNA glycosylase-like" evidence="16">
    <location>
        <begin position="142"/>
        <end position="303"/>
    </location>
</feature>
<dbReference type="Proteomes" id="UP000597762">
    <property type="component" value="Unassembled WGS sequence"/>
</dbReference>
<feature type="active site" description="Proton acceptor" evidence="12 13">
    <location>
        <position position="157"/>
    </location>
</feature>
<comment type="catalytic activity">
    <reaction evidence="9">
        <text>a 2'-deoxyuridine in double-stranded DNA + H2O = a 2'-deoxyribose 5'-monophosphate in double-stranded DNA + uracil</text>
        <dbReference type="Rhea" id="RHEA:81455"/>
        <dbReference type="Rhea" id="RHEA-COMP:14231"/>
        <dbReference type="Rhea" id="RHEA-COMP:17071"/>
        <dbReference type="ChEBI" id="CHEBI:15377"/>
        <dbReference type="ChEBI" id="CHEBI:17568"/>
        <dbReference type="ChEBI" id="CHEBI:133902"/>
        <dbReference type="ChEBI" id="CHEBI:139095"/>
    </reaction>
    <physiologicalReaction direction="left-to-right" evidence="9">
        <dbReference type="Rhea" id="RHEA:81456"/>
    </physiologicalReaction>
</comment>
<keyword evidence="18" id="KW-1185">Reference proteome</keyword>
<accession>A0A812CX90</accession>
<comment type="catalytic activity">
    <reaction evidence="12 14">
        <text>Hydrolyzes single-stranded DNA or mismatched double-stranded DNA and polynucleotides, releasing free uracil.</text>
        <dbReference type="EC" id="3.2.2.27"/>
    </reaction>
</comment>
<keyword evidence="2" id="KW-0597">Phosphoprotein</keyword>
<dbReference type="SMART" id="SM00987">
    <property type="entry name" value="UreE_C"/>
    <property type="match status" value="1"/>
</dbReference>